<reference evidence="1" key="1">
    <citation type="submission" date="2023-04" db="EMBL/GenBank/DDBJ databases">
        <title>Draft Genome sequencing of Naganishia species isolated from polar environments using Oxford Nanopore Technology.</title>
        <authorList>
            <person name="Leo P."/>
            <person name="Venkateswaran K."/>
        </authorList>
    </citation>
    <scope>NUCLEOTIDE SEQUENCE</scope>
    <source>
        <strain evidence="1">MNA-CCFEE 5262</strain>
    </source>
</reference>
<organism evidence="1 2">
    <name type="scientific">Naganishia adeliensis</name>
    <dbReference type="NCBI Taxonomy" id="92952"/>
    <lineage>
        <taxon>Eukaryota</taxon>
        <taxon>Fungi</taxon>
        <taxon>Dikarya</taxon>
        <taxon>Basidiomycota</taxon>
        <taxon>Agaricomycotina</taxon>
        <taxon>Tremellomycetes</taxon>
        <taxon>Filobasidiales</taxon>
        <taxon>Filobasidiaceae</taxon>
        <taxon>Naganishia</taxon>
    </lineage>
</organism>
<evidence type="ECO:0000313" key="1">
    <source>
        <dbReference type="EMBL" id="KAJ9110755.1"/>
    </source>
</evidence>
<protein>
    <submittedName>
        <fullName evidence="1">Uncharacterized protein</fullName>
    </submittedName>
</protein>
<name>A0ACC2WG64_9TREE</name>
<keyword evidence="2" id="KW-1185">Reference proteome</keyword>
<evidence type="ECO:0000313" key="2">
    <source>
        <dbReference type="Proteomes" id="UP001230649"/>
    </source>
</evidence>
<gene>
    <name evidence="1" type="ORF">QFC20_002796</name>
</gene>
<accession>A0ACC2WG64</accession>
<proteinExistence type="predicted"/>
<comment type="caution">
    <text evidence="1">The sequence shown here is derived from an EMBL/GenBank/DDBJ whole genome shotgun (WGS) entry which is preliminary data.</text>
</comment>
<sequence length="1116" mass="122998">MAVVASTSAVLATISYVPPFSYYTSTAITYVGGPASTTTASAAESTSTTQAASATKTGPVNPTVPPRANDHDFITTYLGIHSLSNPSYRYAYFLWFLLIGFAVLYAILHHLNLQTGFMGACWNRMMIRRIVLRKKRDQKASSTSERKKRPLILPSNAQVLSIALVGALSALLCVIGADYIAADTGTWDLGTSFSKRGITRRAATTYATPLYNIDKEWWTSGARFGLIAFALFPMVVVLALKQPPAAILSIRQFTHLYADKLQLLHRWVGRIIWLLTALHVALWSVRLFNDQRSTTDTRSVWVVIWIYDKFQWAVVGFVAMTALIVLSTNFVRKRAYEFFYAAHVVLSILTMLGCALHYPPLWYWIGIAAILWGLERLHRFIKFGWVNGWYGGMRRSIPFKAGPRYGPAPTQDDTGLAPGGRPDSAYLEKTLPRDPFSTNSLASASASISDFGSRLDSEYDVGTYDSKYSVNGDAYFDNYNDLLQSRPGPQQRIPSGRGPGAPHAQSNALSEGFAGNVPVNFDGRPSSQVDSRVQSVLVPEPRLVTIPPGYGYAQILPSRTVRLTVRVPRPFSWTAGQHILLWVPEVSRWQSHPFSILSTYEEDNEVEIVLLIKARKGFTAKLFNETRRRLMQTAGIQMEKHNRQSFNTSITAGGQDPPPVLYRVWVDGPHGSAPRANPGNHESILLVCGGTGVSFGISMLNYLCRAMSNRNAGVKWHGFRGGRFVTQRVRFVWIVREFAELAWVSSMLKECLDMVPVDALQVDIFVTSQSGYASRPPPLQSLYGTDDITLLPPRPLFAGRGHGRRESSDSVGSDMSRGDSSELAYLEPASNNEFMDDDSSPTADILDLTNYEDEEAVESPAQQELSNKVQKEGKVRRARSRRANKRPQSGQTAQQGMRYPPTQPSSALPYAQDRDSGSFEDIQQTLRAAQQPRHEARYDPPQPIMAAPRPGHAYRNSTASSIGPYSDPFGDSKGRYSSSPSMQTVEYDARSYGGAETPLSGMPPPLHSRASSMVYMEGAHESSGGNSADAGLWLEGSDYHSMNVIAEMARLGRPKLDVILQEEIDRARGTLGVGTCGPASLNALVRNTVASKISVSKAVHGDRSGIIALFSEDYES</sequence>
<dbReference type="Proteomes" id="UP001230649">
    <property type="component" value="Unassembled WGS sequence"/>
</dbReference>
<dbReference type="EMBL" id="JASBWS010000022">
    <property type="protein sequence ID" value="KAJ9110755.1"/>
    <property type="molecule type" value="Genomic_DNA"/>
</dbReference>